<dbReference type="InterPro" id="IPR019999">
    <property type="entry name" value="Anth_synth_I-like"/>
</dbReference>
<accession>A0ABX1CSF2</accession>
<dbReference type="EMBL" id="JAAVJH010000009">
    <property type="protein sequence ID" value="NJR79691.1"/>
    <property type="molecule type" value="Genomic_DNA"/>
</dbReference>
<dbReference type="Pfam" id="PF00425">
    <property type="entry name" value="Chorismate_bind"/>
    <property type="match status" value="1"/>
</dbReference>
<dbReference type="Gene3D" id="3.60.120.10">
    <property type="entry name" value="Anthranilate synthase"/>
    <property type="match status" value="1"/>
</dbReference>
<dbReference type="PANTHER" id="PTHR11236:SF50">
    <property type="entry name" value="AMINODEOXYCHORISMATE SYNTHASE COMPONENT 1"/>
    <property type="match status" value="1"/>
</dbReference>
<keyword evidence="3" id="KW-0032">Aminotransferase</keyword>
<protein>
    <recommendedName>
        <fullName evidence="1">Probable branched-chain-amino-acid aminotransferase</fullName>
    </recommendedName>
</protein>
<dbReference type="InterPro" id="IPR043132">
    <property type="entry name" value="BCAT-like_C"/>
</dbReference>
<dbReference type="InterPro" id="IPR043131">
    <property type="entry name" value="BCAT-like_N"/>
</dbReference>
<dbReference type="GO" id="GO:0046820">
    <property type="term" value="F:4-amino-4-deoxychorismate synthase activity"/>
    <property type="evidence" value="ECO:0007669"/>
    <property type="project" value="UniProtKB-EC"/>
</dbReference>
<dbReference type="PRINTS" id="PR00095">
    <property type="entry name" value="ANTSNTHASEI"/>
</dbReference>
<reference evidence="3 4" key="1">
    <citation type="submission" date="2020-03" db="EMBL/GenBank/DDBJ databases">
        <authorList>
            <person name="Wang L."/>
            <person name="He N."/>
            <person name="Li Y."/>
            <person name="Fang Y."/>
            <person name="Zhang F."/>
        </authorList>
    </citation>
    <scope>NUCLEOTIDE SEQUENCE [LARGE SCALE GENOMIC DNA]</scope>
    <source>
        <strain evidence="3 4">36D10-4-7</strain>
    </source>
</reference>
<dbReference type="InterPro" id="IPR005801">
    <property type="entry name" value="ADC_synthase"/>
</dbReference>
<evidence type="ECO:0000259" key="2">
    <source>
        <dbReference type="Pfam" id="PF00425"/>
    </source>
</evidence>
<keyword evidence="3" id="KW-0808">Transferase</keyword>
<feature type="domain" description="Chorismate-utilising enzyme C-terminal" evidence="2">
    <location>
        <begin position="116"/>
        <end position="369"/>
    </location>
</feature>
<dbReference type="Gene3D" id="3.20.10.10">
    <property type="entry name" value="D-amino Acid Aminotransferase, subunit A, domain 2"/>
    <property type="match status" value="1"/>
</dbReference>
<dbReference type="PANTHER" id="PTHR11236">
    <property type="entry name" value="AMINOBENZOATE/ANTHRANILATE SYNTHASE"/>
    <property type="match status" value="1"/>
</dbReference>
<dbReference type="Pfam" id="PF01063">
    <property type="entry name" value="Aminotran_4"/>
    <property type="match status" value="1"/>
</dbReference>
<dbReference type="RefSeq" id="WP_168135246.1">
    <property type="nucleotide sequence ID" value="NZ_JAAVJH010000009.1"/>
</dbReference>
<evidence type="ECO:0000256" key="1">
    <source>
        <dbReference type="ARBA" id="ARBA00014472"/>
    </source>
</evidence>
<dbReference type="SUPFAM" id="SSF56752">
    <property type="entry name" value="D-aminoacid aminotransferase-like PLP-dependent enzymes"/>
    <property type="match status" value="1"/>
</dbReference>
<comment type="caution">
    <text evidence="3">The sequence shown here is derived from an EMBL/GenBank/DDBJ whole genome shotgun (WGS) entry which is preliminary data.</text>
</comment>
<evidence type="ECO:0000313" key="3">
    <source>
        <dbReference type="EMBL" id="NJR79691.1"/>
    </source>
</evidence>
<evidence type="ECO:0000313" key="4">
    <source>
        <dbReference type="Proteomes" id="UP000732399"/>
    </source>
</evidence>
<dbReference type="InterPro" id="IPR005802">
    <property type="entry name" value="ADC_synth_comp_1"/>
</dbReference>
<dbReference type="NCBIfam" id="TIGR00553">
    <property type="entry name" value="pabB"/>
    <property type="match status" value="1"/>
</dbReference>
<dbReference type="InterPro" id="IPR015890">
    <property type="entry name" value="Chorismate_C"/>
</dbReference>
<dbReference type="Gene3D" id="3.30.470.10">
    <property type="match status" value="1"/>
</dbReference>
<dbReference type="SUPFAM" id="SSF56322">
    <property type="entry name" value="ADC synthase"/>
    <property type="match status" value="1"/>
</dbReference>
<name>A0ABX1CSF2_9SPHN</name>
<dbReference type="InterPro" id="IPR001544">
    <property type="entry name" value="Aminotrans_IV"/>
</dbReference>
<dbReference type="InterPro" id="IPR036038">
    <property type="entry name" value="Aminotransferase-like"/>
</dbReference>
<sequence length="577" mass="61049">MLPPPPFVLLDDARDGAAPARLYARPVAVLEADTPAAVHGVLEEIRRSVGEPGRHAAGFLSYEAAGAFEPRAALAGRAAPLAWFGLFDGYAEVDAAALLPDAAGGWAGAPEPQVSRDDYDAMFARVQALIAAGDLYQANLTFRARVPVAGDPLALYAGLRRATGAGWAAVVHTGRDLLLSLSPELFFALDGDRLTCRPMKGTARRQADPHADAAAARALAADPKQRAENLMIVDLMRNDLSRVSRPGTVAVPKLFDVERYPTVHQMTSTVTARLAGGRDAVDVLAALFPCGSITGAPKLRAVAALDAIEHDARGVYTGAIGRIDSRDDAMFNVAIRTLAIRGQEATMGLGGGIVADSTADAEWDEALAKGGFVAHAQRPLDLIETMAFDPMEGVLRVEPHLERMKASAAALGFAFDRHGARNELQAATFRLRTAARVRLVLSRAGTVAIEVSPLPVSPAVMRVALAPLPVPPTDLRLHHKTSDRAFYDAARIAAGTDEVVFVRSDGALTEGSFTSLFVERDGLLLTPPLTDGLLPGVLRGELIGAGRAREERLTARDLGDGFLLGNALRGLVPARLI</sequence>
<gene>
    <name evidence="3" type="primary">pabB</name>
    <name evidence="3" type="ORF">HBH26_13975</name>
</gene>
<proteinExistence type="predicted"/>
<keyword evidence="4" id="KW-1185">Reference proteome</keyword>
<dbReference type="Proteomes" id="UP000732399">
    <property type="component" value="Unassembled WGS sequence"/>
</dbReference>
<organism evidence="3 4">
    <name type="scientific">Sphingomonas corticis</name>
    <dbReference type="NCBI Taxonomy" id="2722791"/>
    <lineage>
        <taxon>Bacteria</taxon>
        <taxon>Pseudomonadati</taxon>
        <taxon>Pseudomonadota</taxon>
        <taxon>Alphaproteobacteria</taxon>
        <taxon>Sphingomonadales</taxon>
        <taxon>Sphingomonadaceae</taxon>
        <taxon>Sphingomonas</taxon>
    </lineage>
</organism>